<dbReference type="OrthoDB" id="6631231at2"/>
<reference evidence="2 3" key="1">
    <citation type="submission" date="2017-02" db="EMBL/GenBank/DDBJ databases">
        <title>Draft genome sequence of a Kluyvera intermedia isolate from a patient with a pancreatic abscess.</title>
        <authorList>
            <person name="Thele R."/>
        </authorList>
    </citation>
    <scope>NUCLEOTIDE SEQUENCE [LARGE SCALE GENOMIC DNA]</scope>
    <source>
        <strain evidence="2 3">FOSA7093</strain>
    </source>
</reference>
<name>A0A9P3T882_KLUIN</name>
<dbReference type="Proteomes" id="UP000192521">
    <property type="component" value="Unassembled WGS sequence"/>
</dbReference>
<evidence type="ECO:0000313" key="2">
    <source>
        <dbReference type="EMBL" id="ORJ49199.1"/>
    </source>
</evidence>
<keyword evidence="3" id="KW-1185">Reference proteome</keyword>
<reference evidence="1" key="3">
    <citation type="submission" date="2020-10" db="EMBL/GenBank/DDBJ databases">
        <authorList>
            <consortium name="NCBI Pathogen Detection Project"/>
        </authorList>
    </citation>
    <scope>NUCLEOTIDE SEQUENCE</scope>
    <source>
        <strain evidence="1">CAVp300</strain>
    </source>
</reference>
<dbReference type="Proteomes" id="UP000867740">
    <property type="component" value="Unassembled WGS sequence"/>
</dbReference>
<accession>A0A9P3T882</accession>
<evidence type="ECO:0000313" key="1">
    <source>
        <dbReference type="EMBL" id="HAT3581597.1"/>
    </source>
</evidence>
<dbReference type="EMBL" id="MWPR01000026">
    <property type="protein sequence ID" value="ORJ49199.1"/>
    <property type="molecule type" value="Genomic_DNA"/>
</dbReference>
<gene>
    <name evidence="2" type="ORF">B2M27_16555</name>
    <name evidence="1" type="ORF">I8531_001888</name>
</gene>
<organism evidence="1 4">
    <name type="scientific">Kluyvera intermedia</name>
    <name type="common">Enterobacter intermedius</name>
    <dbReference type="NCBI Taxonomy" id="61648"/>
    <lineage>
        <taxon>Bacteria</taxon>
        <taxon>Pseudomonadati</taxon>
        <taxon>Pseudomonadota</taxon>
        <taxon>Gammaproteobacteria</taxon>
        <taxon>Enterobacterales</taxon>
        <taxon>Enterobacteriaceae</taxon>
        <taxon>Kluyvera</taxon>
    </lineage>
</organism>
<dbReference type="EMBL" id="DACSUM010000012">
    <property type="protein sequence ID" value="HAT3581597.1"/>
    <property type="molecule type" value="Genomic_DNA"/>
</dbReference>
<evidence type="ECO:0000313" key="3">
    <source>
        <dbReference type="Proteomes" id="UP000192521"/>
    </source>
</evidence>
<dbReference type="AlphaFoldDB" id="A0A9P3T882"/>
<evidence type="ECO:0000313" key="4">
    <source>
        <dbReference type="Proteomes" id="UP000867740"/>
    </source>
</evidence>
<sequence>MYDDLSSLTAKLKMSGVSFQKINDEDGATMQTAVTVTTPDVNGDVKEAIVETVSADICQESPQPASNVNTLSWPKAKPALVQNVFSSPTGGILESVAALSRQASEPEIRERNPVRLDVLFTVIGR</sequence>
<proteinExistence type="predicted"/>
<dbReference type="RefSeq" id="WP_047369008.1">
    <property type="nucleotide sequence ID" value="NZ_CABMNU010000005.1"/>
</dbReference>
<reference evidence="1" key="2">
    <citation type="journal article" date="2018" name="Genome Biol.">
        <title>SKESA: strategic k-mer extension for scrupulous assemblies.</title>
        <authorList>
            <person name="Souvorov A."/>
            <person name="Agarwala R."/>
            <person name="Lipman D.J."/>
        </authorList>
    </citation>
    <scope>NUCLEOTIDE SEQUENCE</scope>
    <source>
        <strain evidence="1">CAVp300</strain>
    </source>
</reference>
<protein>
    <submittedName>
        <fullName evidence="1">Uncharacterized protein</fullName>
    </submittedName>
</protein>
<comment type="caution">
    <text evidence="1">The sequence shown here is derived from an EMBL/GenBank/DDBJ whole genome shotgun (WGS) entry which is preliminary data.</text>
</comment>